<evidence type="ECO:0000313" key="1">
    <source>
        <dbReference type="EMBL" id="KAK3064058.1"/>
    </source>
</evidence>
<protein>
    <submittedName>
        <fullName evidence="1">Uncharacterized protein</fullName>
    </submittedName>
</protein>
<dbReference type="Proteomes" id="UP001186974">
    <property type="component" value="Unassembled WGS sequence"/>
</dbReference>
<evidence type="ECO:0000313" key="2">
    <source>
        <dbReference type="Proteomes" id="UP001186974"/>
    </source>
</evidence>
<name>A0ACC3D9M7_9PEZI</name>
<organism evidence="1 2">
    <name type="scientific">Coniosporium uncinatum</name>
    <dbReference type="NCBI Taxonomy" id="93489"/>
    <lineage>
        <taxon>Eukaryota</taxon>
        <taxon>Fungi</taxon>
        <taxon>Dikarya</taxon>
        <taxon>Ascomycota</taxon>
        <taxon>Pezizomycotina</taxon>
        <taxon>Dothideomycetes</taxon>
        <taxon>Dothideomycetes incertae sedis</taxon>
        <taxon>Coniosporium</taxon>
    </lineage>
</organism>
<gene>
    <name evidence="1" type="ORF">LTS18_010454</name>
</gene>
<proteinExistence type="predicted"/>
<keyword evidence="2" id="KW-1185">Reference proteome</keyword>
<sequence>METPDNSFRMSGSGRSRRSQQADLQFDGDLLANLLKGHYMTATDLEQWICSATVTPHLIQWYIYVTNSQEQPPYTDKLMEIDHARGVMPLNWYDELEQRLAEEGAKVPCKYSDSSTDVAEWDAEDAWAYFAYQIVDNNQDDDQPFGKGVFMKSPRWCWGMAIKLLRTVYEDLKSQPDGGFFVRLFRDPEIRPTPTRFSRPVRYPQQKSAQEGRAYRIHSTSRSRNQDNRVDIKMTSQAEGQDDSVIPTRSAVHRGTPASADGRRKKRLRDTSPAKPAEYVFLKITWLFQREALSADSPSFVSSTGKRISERIGSSPLSSIDMPTNVKRALMPQPRASSIILGEVDMPQPNSRQERRSSPLLDRFKDSSESENLLFRITSESSIDSVEPKVDVDLPLVPSVATPVPTETSTFFTPASQALSTDRKAREEYWKTTALQVMHREAAMRAEIEEAQIQHQGIQADNARLRQQIDSDGKELISLKGRISRAEMARKIAKEQSDRISKEIVEELIAVRKQLANANDEKDRLLNQLTELEAEHDKKLKQQAETVTKEKQQALQRAESAKRGRERAVKQADEAAKAKTEAETEMEVWKTKYEVLTATMLGLIQNDSGCG</sequence>
<reference evidence="1" key="1">
    <citation type="submission" date="2024-09" db="EMBL/GenBank/DDBJ databases">
        <title>Black Yeasts Isolated from many extreme environments.</title>
        <authorList>
            <person name="Coleine C."/>
            <person name="Stajich J.E."/>
            <person name="Selbmann L."/>
        </authorList>
    </citation>
    <scope>NUCLEOTIDE SEQUENCE</scope>
    <source>
        <strain evidence="1">CCFEE 5737</strain>
    </source>
</reference>
<accession>A0ACC3D9M7</accession>
<dbReference type="EMBL" id="JAWDJW010006626">
    <property type="protein sequence ID" value="KAK3064058.1"/>
    <property type="molecule type" value="Genomic_DNA"/>
</dbReference>
<comment type="caution">
    <text evidence="1">The sequence shown here is derived from an EMBL/GenBank/DDBJ whole genome shotgun (WGS) entry which is preliminary data.</text>
</comment>